<evidence type="ECO:0000256" key="5">
    <source>
        <dbReference type="ARBA" id="ARBA00023136"/>
    </source>
</evidence>
<keyword evidence="3" id="KW-0309">Germination</keyword>
<keyword evidence="11" id="KW-1185">Reference proteome</keyword>
<organism evidence="10 11">
    <name type="scientific">Exobacillus caeni</name>
    <dbReference type="NCBI Taxonomy" id="2574798"/>
    <lineage>
        <taxon>Bacteria</taxon>
        <taxon>Bacillati</taxon>
        <taxon>Bacillota</taxon>
        <taxon>Bacilli</taxon>
        <taxon>Bacillales</taxon>
        <taxon>Guptibacillaceae</taxon>
        <taxon>Exobacillus</taxon>
    </lineage>
</organism>
<dbReference type="GO" id="GO:0009847">
    <property type="term" value="P:spore germination"/>
    <property type="evidence" value="ECO:0007669"/>
    <property type="project" value="InterPro"/>
</dbReference>
<dbReference type="GO" id="GO:0016020">
    <property type="term" value="C:membrane"/>
    <property type="evidence" value="ECO:0007669"/>
    <property type="project" value="UniProtKB-SubCell"/>
</dbReference>
<feature type="domain" description="Spore germination protein N-terminal" evidence="9">
    <location>
        <begin position="24"/>
        <end position="202"/>
    </location>
</feature>
<dbReference type="AlphaFoldDB" id="A0A5R9F980"/>
<keyword evidence="7" id="KW-0449">Lipoprotein</keyword>
<dbReference type="NCBIfam" id="TIGR02887">
    <property type="entry name" value="spore_ger_x_C"/>
    <property type="match status" value="1"/>
</dbReference>
<keyword evidence="5" id="KW-0472">Membrane</keyword>
<dbReference type="Pfam" id="PF05504">
    <property type="entry name" value="Spore_GerAC"/>
    <property type="match status" value="1"/>
</dbReference>
<dbReference type="InterPro" id="IPR038501">
    <property type="entry name" value="Spore_GerAC_C_sf"/>
</dbReference>
<evidence type="ECO:0000256" key="4">
    <source>
        <dbReference type="ARBA" id="ARBA00022729"/>
    </source>
</evidence>
<comment type="subcellular location">
    <subcellularLocation>
        <location evidence="1">Membrane</location>
        <topology evidence="1">Lipid-anchor</topology>
    </subcellularLocation>
</comment>
<comment type="caution">
    <text evidence="10">The sequence shown here is derived from an EMBL/GenBank/DDBJ whole genome shotgun (WGS) entry which is preliminary data.</text>
</comment>
<evidence type="ECO:0000256" key="6">
    <source>
        <dbReference type="ARBA" id="ARBA00023139"/>
    </source>
</evidence>
<accession>A0A5R9F980</accession>
<evidence type="ECO:0000313" key="10">
    <source>
        <dbReference type="EMBL" id="TLS37104.1"/>
    </source>
</evidence>
<evidence type="ECO:0000256" key="2">
    <source>
        <dbReference type="ARBA" id="ARBA00007886"/>
    </source>
</evidence>
<evidence type="ECO:0000259" key="9">
    <source>
        <dbReference type="Pfam" id="PF25198"/>
    </source>
</evidence>
<proteinExistence type="inferred from homology"/>
<comment type="similarity">
    <text evidence="2">Belongs to the GerABKC lipoprotein family.</text>
</comment>
<dbReference type="EMBL" id="SWLG01000007">
    <property type="protein sequence ID" value="TLS37104.1"/>
    <property type="molecule type" value="Genomic_DNA"/>
</dbReference>
<dbReference type="InterPro" id="IPR008844">
    <property type="entry name" value="Spore_GerAC-like"/>
</dbReference>
<reference evidence="10 11" key="1">
    <citation type="submission" date="2019-04" db="EMBL/GenBank/DDBJ databases">
        <title>Bacillus caeni sp. nov., a bacterium isolated from mangrove sediment.</title>
        <authorList>
            <person name="Huang H."/>
            <person name="Mo K."/>
            <person name="Hu Y."/>
        </authorList>
    </citation>
    <scope>NUCLEOTIDE SEQUENCE [LARGE SCALE GENOMIC DNA]</scope>
    <source>
        <strain evidence="10 11">HB172195</strain>
    </source>
</reference>
<dbReference type="PANTHER" id="PTHR35789">
    <property type="entry name" value="SPORE GERMINATION PROTEIN B3"/>
    <property type="match status" value="1"/>
</dbReference>
<dbReference type="PROSITE" id="PS51257">
    <property type="entry name" value="PROKAR_LIPOPROTEIN"/>
    <property type="match status" value="1"/>
</dbReference>
<sequence>MIRKLQKLLVPVLSVLLLSGCWSKKELNDLALVSAIGLDKNEKGKYVGSFQIVNPGNVVGGENTGGGSKSPPVTVYTAEGNNLVGVSRNASAHVSRILYYAHTNIVVIGEEIAREEGIMKLLDALDRDPNFRITTTIVIAHDATAEQLINTLTPIDKIPANKILKMLRSTEKSSGEHLEIKTSDVLEALVTKGKEPVVTGIRATGGKIGMEMENIQRTEPSSAIEANGIAIFKAGKLIDWAHGRSARGIVWVLNRIKEADVSVDWNNEKDSIVFEVIRQNTKVTPIIKNGDPEINIHVEVEGDIGEMQTAADLNNPETIKKIEEKINKQIKNEVEKGIAKAQENKSDIFGFGDSFHNNYPNEWKKYENEWNDTYFPELKVNVTVQSFIRRTGLRTKPFLSNTK</sequence>
<evidence type="ECO:0000256" key="7">
    <source>
        <dbReference type="ARBA" id="ARBA00023288"/>
    </source>
</evidence>
<feature type="domain" description="Spore germination GerAC-like C-terminal" evidence="8">
    <location>
        <begin position="227"/>
        <end position="392"/>
    </location>
</feature>
<dbReference type="InterPro" id="IPR057336">
    <property type="entry name" value="GerAC_N"/>
</dbReference>
<keyword evidence="6" id="KW-0564">Palmitate</keyword>
<keyword evidence="4" id="KW-0732">Signal</keyword>
<evidence type="ECO:0000256" key="3">
    <source>
        <dbReference type="ARBA" id="ARBA00022544"/>
    </source>
</evidence>
<dbReference type="RefSeq" id="WP_138126461.1">
    <property type="nucleotide sequence ID" value="NZ_SWLG01000007.1"/>
</dbReference>
<dbReference type="Pfam" id="PF25198">
    <property type="entry name" value="Spore_GerAC_N"/>
    <property type="match status" value="1"/>
</dbReference>
<evidence type="ECO:0000259" key="8">
    <source>
        <dbReference type="Pfam" id="PF05504"/>
    </source>
</evidence>
<dbReference type="OrthoDB" id="9816067at2"/>
<gene>
    <name evidence="10" type="ORF">FCL54_11285</name>
</gene>
<evidence type="ECO:0000313" key="11">
    <source>
        <dbReference type="Proteomes" id="UP000308230"/>
    </source>
</evidence>
<evidence type="ECO:0000256" key="1">
    <source>
        <dbReference type="ARBA" id="ARBA00004635"/>
    </source>
</evidence>
<dbReference type="PANTHER" id="PTHR35789:SF1">
    <property type="entry name" value="SPORE GERMINATION PROTEIN B3"/>
    <property type="match status" value="1"/>
</dbReference>
<dbReference type="Proteomes" id="UP000308230">
    <property type="component" value="Unassembled WGS sequence"/>
</dbReference>
<dbReference type="Gene3D" id="3.30.300.210">
    <property type="entry name" value="Nutrient germinant receptor protein C, domain 3"/>
    <property type="match status" value="1"/>
</dbReference>
<dbReference type="InterPro" id="IPR046953">
    <property type="entry name" value="Spore_GerAC-like_C"/>
</dbReference>
<name>A0A5R9F980_9BACL</name>
<protein>
    <submittedName>
        <fullName evidence="10">Ger(X)C family spore germination protein</fullName>
    </submittedName>
</protein>